<name>S7W689_SPRLO</name>
<keyword evidence="3" id="KW-1185">Reference proteome</keyword>
<dbReference type="InterPro" id="IPR036872">
    <property type="entry name" value="CH_dom_sf"/>
</dbReference>
<organism evidence="2 3">
    <name type="scientific">Spraguea lophii (strain 42_110)</name>
    <name type="common">Microsporidian parasite</name>
    <dbReference type="NCBI Taxonomy" id="1358809"/>
    <lineage>
        <taxon>Eukaryota</taxon>
        <taxon>Fungi</taxon>
        <taxon>Fungi incertae sedis</taxon>
        <taxon>Microsporidia</taxon>
        <taxon>Spragueidae</taxon>
        <taxon>Spraguea</taxon>
    </lineage>
</organism>
<evidence type="ECO:0000313" key="2">
    <source>
        <dbReference type="EMBL" id="EPR78325.1"/>
    </source>
</evidence>
<evidence type="ECO:0000259" key="1">
    <source>
        <dbReference type="PROSITE" id="PS50021"/>
    </source>
</evidence>
<dbReference type="GO" id="GO:0015629">
    <property type="term" value="C:actin cytoskeleton"/>
    <property type="evidence" value="ECO:0007669"/>
    <property type="project" value="TreeGrafter"/>
</dbReference>
<gene>
    <name evidence="2" type="ORF">SLOPH_179</name>
</gene>
<dbReference type="SMART" id="SM00033">
    <property type="entry name" value="CH"/>
    <property type="match status" value="1"/>
</dbReference>
<dbReference type="Gene3D" id="1.10.418.10">
    <property type="entry name" value="Calponin-like domain"/>
    <property type="match status" value="1"/>
</dbReference>
<dbReference type="Proteomes" id="UP000014978">
    <property type="component" value="Unassembled WGS sequence"/>
</dbReference>
<evidence type="ECO:0000313" key="3">
    <source>
        <dbReference type="Proteomes" id="UP000014978"/>
    </source>
</evidence>
<dbReference type="InterPro" id="IPR001997">
    <property type="entry name" value="Calponin/LIMCH1"/>
</dbReference>
<dbReference type="PANTHER" id="PTHR47385:SF14">
    <property type="entry name" value="TRANSGELIN"/>
    <property type="match status" value="1"/>
</dbReference>
<dbReference type="InterPro" id="IPR050606">
    <property type="entry name" value="Calponin-like"/>
</dbReference>
<dbReference type="SUPFAM" id="SSF47576">
    <property type="entry name" value="Calponin-homology domain, CH-domain"/>
    <property type="match status" value="1"/>
</dbReference>
<dbReference type="STRING" id="1358809.S7W689"/>
<dbReference type="PROSITE" id="PS50021">
    <property type="entry name" value="CH"/>
    <property type="match status" value="1"/>
</dbReference>
<dbReference type="FunCoup" id="S7W689">
    <property type="interactions" value="8"/>
</dbReference>
<proteinExistence type="predicted"/>
<dbReference type="PRINTS" id="PR00889">
    <property type="entry name" value="CALPONIN"/>
</dbReference>
<comment type="caution">
    <text evidence="2">The sequence shown here is derived from an EMBL/GenBank/DDBJ whole genome shotgun (WGS) entry which is preliminary data.</text>
</comment>
<dbReference type="InterPro" id="IPR003096">
    <property type="entry name" value="SM22_calponin"/>
</dbReference>
<dbReference type="AlphaFoldDB" id="S7W689"/>
<dbReference type="InParanoid" id="S7W689"/>
<dbReference type="OMA" id="WIKTITG"/>
<dbReference type="GO" id="GO:0051015">
    <property type="term" value="F:actin filament binding"/>
    <property type="evidence" value="ECO:0007669"/>
    <property type="project" value="TreeGrafter"/>
</dbReference>
<dbReference type="OrthoDB" id="21595at2759"/>
<dbReference type="EMBL" id="ATCN01000869">
    <property type="protein sequence ID" value="EPR78325.1"/>
    <property type="molecule type" value="Genomic_DNA"/>
</dbReference>
<reference evidence="3" key="1">
    <citation type="journal article" date="2013" name="PLoS Genet.">
        <title>The genome of Spraguea lophii and the basis of host-microsporidian interactions.</title>
        <authorList>
            <person name="Campbell S.E."/>
            <person name="Williams T.A."/>
            <person name="Yousuf A."/>
            <person name="Soanes D.M."/>
            <person name="Paszkiewicz K.H."/>
            <person name="Williams B.A.P."/>
        </authorList>
    </citation>
    <scope>NUCLEOTIDE SEQUENCE [LARGE SCALE GENOMIC DNA]</scope>
    <source>
        <strain evidence="3">42_110</strain>
    </source>
</reference>
<protein>
    <submittedName>
        <fullName evidence="2">Calponin/transgelin</fullName>
    </submittedName>
</protein>
<dbReference type="VEuPathDB" id="MicrosporidiaDB:SLOPH_179"/>
<accession>S7W689</accession>
<dbReference type="HOGENOM" id="CLU_055232_2_1_1"/>
<dbReference type="PRINTS" id="PR00888">
    <property type="entry name" value="SM22CALPONIN"/>
</dbReference>
<dbReference type="Pfam" id="PF00307">
    <property type="entry name" value="CH"/>
    <property type="match status" value="1"/>
</dbReference>
<dbReference type="PANTHER" id="PTHR47385">
    <property type="entry name" value="CALPONIN"/>
    <property type="match status" value="1"/>
</dbReference>
<dbReference type="InterPro" id="IPR001715">
    <property type="entry name" value="CH_dom"/>
</dbReference>
<feature type="domain" description="Calponin-homology (CH)" evidence="1">
    <location>
        <begin position="2"/>
        <end position="106"/>
    </location>
</feature>
<dbReference type="GO" id="GO:0007015">
    <property type="term" value="P:actin filament organization"/>
    <property type="evidence" value="ECO:0007669"/>
    <property type="project" value="TreeGrafter"/>
</dbReference>
<dbReference type="GO" id="GO:0031032">
    <property type="term" value="P:actomyosin structure organization"/>
    <property type="evidence" value="ECO:0007669"/>
    <property type="project" value="InterPro"/>
</dbReference>
<sequence>MPKEIEELKNWMEAILGEELTDPNFEENLRDGVVLCKFMNNIEPSSCKYKISKGPFIQRENISSFLSAARSMGVPEYELFQTIDLLEMSNFKQVIICLYSLSRQLQKNKKFGGPFIGPKLATQNKAVFSEEQLAEADASISGTMGEYKNFSNSFIGRDVRKNIYDEKENNSSMN</sequence>